<feature type="domain" description="Amino acid permease/ SLC12A" evidence="7">
    <location>
        <begin position="84"/>
        <end position="408"/>
    </location>
</feature>
<feature type="compositionally biased region" description="Low complexity" evidence="5">
    <location>
        <begin position="1"/>
        <end position="18"/>
    </location>
</feature>
<dbReference type="EMBL" id="AVOT02003724">
    <property type="protein sequence ID" value="MBW0474402.1"/>
    <property type="molecule type" value="Genomic_DNA"/>
</dbReference>
<feature type="transmembrane region" description="Helical" evidence="6">
    <location>
        <begin position="307"/>
        <end position="330"/>
    </location>
</feature>
<gene>
    <name evidence="8" type="ORF">O181_014117</name>
</gene>
<keyword evidence="3 6" id="KW-1133">Transmembrane helix</keyword>
<dbReference type="InterPro" id="IPR050524">
    <property type="entry name" value="APC_YAT"/>
</dbReference>
<dbReference type="Proteomes" id="UP000765509">
    <property type="component" value="Unassembled WGS sequence"/>
</dbReference>
<name>A0A9Q3GPJ8_9BASI</name>
<dbReference type="PANTHER" id="PTHR43341">
    <property type="entry name" value="AMINO ACID PERMEASE"/>
    <property type="match status" value="1"/>
</dbReference>
<proteinExistence type="predicted"/>
<dbReference type="InterPro" id="IPR004841">
    <property type="entry name" value="AA-permease/SLC12A_dom"/>
</dbReference>
<evidence type="ECO:0000313" key="8">
    <source>
        <dbReference type="EMBL" id="MBW0474402.1"/>
    </source>
</evidence>
<feature type="transmembrane region" description="Helical" evidence="6">
    <location>
        <begin position="350"/>
        <end position="373"/>
    </location>
</feature>
<dbReference type="Pfam" id="PF00324">
    <property type="entry name" value="AA_permease"/>
    <property type="match status" value="1"/>
</dbReference>
<keyword evidence="9" id="KW-1185">Reference proteome</keyword>
<dbReference type="PIRSF" id="PIRSF006060">
    <property type="entry name" value="AA_transporter"/>
    <property type="match status" value="1"/>
</dbReference>
<keyword evidence="4 6" id="KW-0472">Membrane</keyword>
<dbReference type="OrthoDB" id="10062876at2759"/>
<evidence type="ECO:0000313" key="9">
    <source>
        <dbReference type="Proteomes" id="UP000765509"/>
    </source>
</evidence>
<sequence length="457" mass="50162">MNRDLNLLESQKKSSSLSDDPKLMDSNRNEKLSNLQNKFIIETNNLDSDSEHHELKRVMKSRHVQMISIGGVIGTGLFLRTAVGFASIKVITIVALIVMGIILDAGGGPNHDPIGFRYWRNPGPFVQYKNVEGALGHFLGFWVVIVQAAFSCIGTEITALTAAEAKNPKKTLPSAIRGVSYRLCVFYILGTFIIGLLVPSNDPRLNLNSQTAASSPFVIAIENCGIKFLPSIINAALLSSAWSAASSDMYTSSRALYALALAGNAPAIFTRTTSWGLPWVAMIVSFLFALVAFMSCGSVGAGRVFGWLASMTSVCGILSWAGIFITYLRFDAGVKAQNIDRNLFPYKSPFRSLGAIYGLAFCCVLSITNAFTVFMKDGWDTPTFIIGYFPIINVFLLYVCSYYYYKRKGLNVAPIPLEELDFVTGARDESRDGIDDFESQSGGLRTFAEKFKTWREG</sequence>
<evidence type="ECO:0000256" key="1">
    <source>
        <dbReference type="ARBA" id="ARBA00004141"/>
    </source>
</evidence>
<evidence type="ECO:0000256" key="2">
    <source>
        <dbReference type="ARBA" id="ARBA00022692"/>
    </source>
</evidence>
<evidence type="ECO:0000259" key="7">
    <source>
        <dbReference type="Pfam" id="PF00324"/>
    </source>
</evidence>
<feature type="transmembrane region" description="Helical" evidence="6">
    <location>
        <begin position="77"/>
        <end position="103"/>
    </location>
</feature>
<keyword evidence="2 6" id="KW-0812">Transmembrane</keyword>
<dbReference type="GO" id="GO:0016020">
    <property type="term" value="C:membrane"/>
    <property type="evidence" value="ECO:0007669"/>
    <property type="project" value="UniProtKB-SubCell"/>
</dbReference>
<comment type="subcellular location">
    <subcellularLocation>
        <location evidence="1">Membrane</location>
        <topology evidence="1">Multi-pass membrane protein</topology>
    </subcellularLocation>
</comment>
<dbReference type="PANTHER" id="PTHR43341:SF20">
    <property type="entry name" value="AAT FAMILY AMINO ACID TRANSPORTER"/>
    <property type="match status" value="1"/>
</dbReference>
<reference evidence="8" key="1">
    <citation type="submission" date="2021-03" db="EMBL/GenBank/DDBJ databases">
        <title>Draft genome sequence of rust myrtle Austropuccinia psidii MF-1, a brazilian biotype.</title>
        <authorList>
            <person name="Quecine M.C."/>
            <person name="Pachon D.M.R."/>
            <person name="Bonatelli M.L."/>
            <person name="Correr F.H."/>
            <person name="Franceschini L.M."/>
            <person name="Leite T.F."/>
            <person name="Margarido G.R.A."/>
            <person name="Almeida C.A."/>
            <person name="Ferrarezi J.A."/>
            <person name="Labate C.A."/>
        </authorList>
    </citation>
    <scope>NUCLEOTIDE SEQUENCE</scope>
    <source>
        <strain evidence="8">MF-1</strain>
    </source>
</reference>
<dbReference type="Gene3D" id="1.20.1740.10">
    <property type="entry name" value="Amino acid/polyamine transporter I"/>
    <property type="match status" value="1"/>
</dbReference>
<evidence type="ECO:0000256" key="3">
    <source>
        <dbReference type="ARBA" id="ARBA00022989"/>
    </source>
</evidence>
<dbReference type="GO" id="GO:0015171">
    <property type="term" value="F:amino acid transmembrane transporter activity"/>
    <property type="evidence" value="ECO:0007669"/>
    <property type="project" value="TreeGrafter"/>
</dbReference>
<feature type="transmembrane region" description="Helical" evidence="6">
    <location>
        <begin position="385"/>
        <end position="405"/>
    </location>
</feature>
<evidence type="ECO:0000256" key="6">
    <source>
        <dbReference type="SAM" id="Phobius"/>
    </source>
</evidence>
<feature type="transmembrane region" description="Helical" evidence="6">
    <location>
        <begin position="255"/>
        <end position="272"/>
    </location>
</feature>
<accession>A0A9Q3GPJ8</accession>
<feature type="region of interest" description="Disordered" evidence="5">
    <location>
        <begin position="1"/>
        <end position="27"/>
    </location>
</feature>
<comment type="caution">
    <text evidence="8">The sequence shown here is derived from an EMBL/GenBank/DDBJ whole genome shotgun (WGS) entry which is preliminary data.</text>
</comment>
<organism evidence="8 9">
    <name type="scientific">Austropuccinia psidii MF-1</name>
    <dbReference type="NCBI Taxonomy" id="1389203"/>
    <lineage>
        <taxon>Eukaryota</taxon>
        <taxon>Fungi</taxon>
        <taxon>Dikarya</taxon>
        <taxon>Basidiomycota</taxon>
        <taxon>Pucciniomycotina</taxon>
        <taxon>Pucciniomycetes</taxon>
        <taxon>Pucciniales</taxon>
        <taxon>Sphaerophragmiaceae</taxon>
        <taxon>Austropuccinia</taxon>
    </lineage>
</organism>
<evidence type="ECO:0000256" key="5">
    <source>
        <dbReference type="SAM" id="MobiDB-lite"/>
    </source>
</evidence>
<protein>
    <recommendedName>
        <fullName evidence="7">Amino acid permease/ SLC12A domain-containing protein</fullName>
    </recommendedName>
</protein>
<feature type="transmembrane region" description="Helical" evidence="6">
    <location>
        <begin position="139"/>
        <end position="159"/>
    </location>
</feature>
<feature type="transmembrane region" description="Helical" evidence="6">
    <location>
        <begin position="279"/>
        <end position="301"/>
    </location>
</feature>
<evidence type="ECO:0000256" key="4">
    <source>
        <dbReference type="ARBA" id="ARBA00023136"/>
    </source>
</evidence>
<feature type="transmembrane region" description="Helical" evidence="6">
    <location>
        <begin position="179"/>
        <end position="198"/>
    </location>
</feature>
<dbReference type="AlphaFoldDB" id="A0A9Q3GPJ8"/>